<reference evidence="1 2" key="1">
    <citation type="submission" date="2017-12" db="EMBL/GenBank/DDBJ databases">
        <title>Comparative genomics of Botrytis spp.</title>
        <authorList>
            <person name="Valero-Jimenez C.A."/>
            <person name="Tapia P."/>
            <person name="Veloso J."/>
            <person name="Silva-Moreno E."/>
            <person name="Staats M."/>
            <person name="Valdes J.H."/>
            <person name="Van Kan J.A.L."/>
        </authorList>
    </citation>
    <scope>NUCLEOTIDE SEQUENCE [LARGE SCALE GENOMIC DNA]</scope>
    <source>
        <strain evidence="1 2">Bt9001</strain>
    </source>
</reference>
<sequence>MEEWCHASWCLVAGAENRMRISVARKGLTICVDAMVYEIQPAQLFFPGAEYFLRLYSYSDTEVIVILLEILKGLARFNGNVRVPARKEKESLYMQREFTSDQLIDCTVHRQCARSIP</sequence>
<organism evidence="1 2">
    <name type="scientific">Botrytis tulipae</name>
    <dbReference type="NCBI Taxonomy" id="87230"/>
    <lineage>
        <taxon>Eukaryota</taxon>
        <taxon>Fungi</taxon>
        <taxon>Dikarya</taxon>
        <taxon>Ascomycota</taxon>
        <taxon>Pezizomycotina</taxon>
        <taxon>Leotiomycetes</taxon>
        <taxon>Helotiales</taxon>
        <taxon>Sclerotiniaceae</taxon>
        <taxon>Botrytis</taxon>
    </lineage>
</organism>
<dbReference type="AlphaFoldDB" id="A0A4Z1F6S0"/>
<gene>
    <name evidence="1" type="ORF">BTUL_0009g00010</name>
</gene>
<accession>A0A4Z1F6S0</accession>
<dbReference type="Proteomes" id="UP000297777">
    <property type="component" value="Unassembled WGS sequence"/>
</dbReference>
<evidence type="ECO:0000313" key="2">
    <source>
        <dbReference type="Proteomes" id="UP000297777"/>
    </source>
</evidence>
<dbReference type="EMBL" id="PQXH01000009">
    <property type="protein sequence ID" value="TGO18483.1"/>
    <property type="molecule type" value="Genomic_DNA"/>
</dbReference>
<evidence type="ECO:0000313" key="1">
    <source>
        <dbReference type="EMBL" id="TGO18483.1"/>
    </source>
</evidence>
<protein>
    <submittedName>
        <fullName evidence="1">Uncharacterized protein</fullName>
    </submittedName>
</protein>
<name>A0A4Z1F6S0_9HELO</name>
<proteinExistence type="predicted"/>
<keyword evidence="2" id="KW-1185">Reference proteome</keyword>
<comment type="caution">
    <text evidence="1">The sequence shown here is derived from an EMBL/GenBank/DDBJ whole genome shotgun (WGS) entry which is preliminary data.</text>
</comment>